<evidence type="ECO:0000313" key="2">
    <source>
        <dbReference type="Proteomes" id="UP000324800"/>
    </source>
</evidence>
<protein>
    <submittedName>
        <fullName evidence="1">Uncharacterized protein</fullName>
    </submittedName>
</protein>
<comment type="caution">
    <text evidence="1">The sequence shown here is derived from an EMBL/GenBank/DDBJ whole genome shotgun (WGS) entry which is preliminary data.</text>
</comment>
<dbReference type="EMBL" id="SNRW01004030">
    <property type="protein sequence ID" value="KAA6388326.1"/>
    <property type="molecule type" value="Genomic_DNA"/>
</dbReference>
<name>A0A5J4W1C0_9EUKA</name>
<accession>A0A5J4W1C0</accession>
<dbReference type="Proteomes" id="UP000324800">
    <property type="component" value="Unassembled WGS sequence"/>
</dbReference>
<feature type="non-terminal residue" evidence="1">
    <location>
        <position position="30"/>
    </location>
</feature>
<gene>
    <name evidence="1" type="ORF">EZS28_016145</name>
</gene>
<evidence type="ECO:0000313" key="1">
    <source>
        <dbReference type="EMBL" id="KAA6388326.1"/>
    </source>
</evidence>
<dbReference type="AlphaFoldDB" id="A0A5J4W1C0"/>
<reference evidence="1 2" key="1">
    <citation type="submission" date="2019-03" db="EMBL/GenBank/DDBJ databases">
        <title>Single cell metagenomics reveals metabolic interactions within the superorganism composed of flagellate Streblomastix strix and complex community of Bacteroidetes bacteria on its surface.</title>
        <authorList>
            <person name="Treitli S.C."/>
            <person name="Kolisko M."/>
            <person name="Husnik F."/>
            <person name="Keeling P."/>
            <person name="Hampl V."/>
        </authorList>
    </citation>
    <scope>NUCLEOTIDE SEQUENCE [LARGE SCALE GENOMIC DNA]</scope>
    <source>
        <strain evidence="1">ST1C</strain>
    </source>
</reference>
<proteinExistence type="predicted"/>
<sequence length="30" mass="3297">MRTQEISKAHLQTATQELLCAVGFPHGITD</sequence>
<organism evidence="1 2">
    <name type="scientific">Streblomastix strix</name>
    <dbReference type="NCBI Taxonomy" id="222440"/>
    <lineage>
        <taxon>Eukaryota</taxon>
        <taxon>Metamonada</taxon>
        <taxon>Preaxostyla</taxon>
        <taxon>Oxymonadida</taxon>
        <taxon>Streblomastigidae</taxon>
        <taxon>Streblomastix</taxon>
    </lineage>
</organism>